<dbReference type="InterPro" id="IPR036291">
    <property type="entry name" value="NAD(P)-bd_dom_sf"/>
</dbReference>
<keyword evidence="10" id="KW-0119">Carbohydrate metabolism</keyword>
<keyword evidence="9 10" id="KW-0413">Isomerase</keyword>
<evidence type="ECO:0000256" key="2">
    <source>
        <dbReference type="ARBA" id="ARBA00001911"/>
    </source>
</evidence>
<evidence type="ECO:0000313" key="13">
    <source>
        <dbReference type="Proteomes" id="UP000473278"/>
    </source>
</evidence>
<dbReference type="Pfam" id="PF01370">
    <property type="entry name" value="Epimerase"/>
    <property type="match status" value="1"/>
</dbReference>
<comment type="subunit">
    <text evidence="10">Homodimer.</text>
</comment>
<dbReference type="NCBIfam" id="TIGR01179">
    <property type="entry name" value="galE"/>
    <property type="match status" value="1"/>
</dbReference>
<name>A0A6M1STQ9_9BACT</name>
<dbReference type="Gene3D" id="3.40.50.720">
    <property type="entry name" value="NAD(P)-binding Rossmann-like Domain"/>
    <property type="match status" value="1"/>
</dbReference>
<keyword evidence="7 10" id="KW-0520">NAD</keyword>
<dbReference type="FunFam" id="3.40.50.720:FF:000040">
    <property type="entry name" value="UDP-glucose 4-epimerase"/>
    <property type="match status" value="1"/>
</dbReference>
<dbReference type="UniPathway" id="UPA00214"/>
<dbReference type="GO" id="GO:0005829">
    <property type="term" value="C:cytosol"/>
    <property type="evidence" value="ECO:0007669"/>
    <property type="project" value="TreeGrafter"/>
</dbReference>
<comment type="caution">
    <text evidence="12">The sequence shown here is derived from an EMBL/GenBank/DDBJ whole genome shotgun (WGS) entry which is preliminary data.</text>
</comment>
<dbReference type="GO" id="GO:0006012">
    <property type="term" value="P:galactose metabolic process"/>
    <property type="evidence" value="ECO:0007669"/>
    <property type="project" value="UniProtKB-UniPathway"/>
</dbReference>
<reference evidence="12 13" key="1">
    <citation type="submission" date="2020-02" db="EMBL/GenBank/DDBJ databases">
        <title>Balneolaceae bacterium YR4-1, complete genome.</title>
        <authorList>
            <person name="Li Y."/>
            <person name="Wu S."/>
        </authorList>
    </citation>
    <scope>NUCLEOTIDE SEQUENCE [LARGE SCALE GENOMIC DNA]</scope>
    <source>
        <strain evidence="12 13">YR4-1</strain>
    </source>
</reference>
<sequence length="335" mass="37104">MKILVTGGAGYIGSHTCVELLEAGYEVIVVDNLANSKKEALKRVEEITGKKVTFFEVDLLEHEKLEFIFSEHPIEAVIHFAGYKAVGESVSKPLSYYHNNITGTLHLCEAMKKYGVKNLVFSSSATVYGDPETVPIKEDFPLSATNPYGRTKLFIEEILRDLHVSDSSWNLALLRYFNPVGAHPSGKIGEDPNDIPNNLMPYISQVAVGKLEKLSVFGDDYPTEDGTGVRDYIHVVDLAVGHLIALEALEKNPGLLTYNLGTGKGYSVLEVVNAFEEATGQDVPYQITDRRPGDIAACYADPQKASEELGWEAERDLVGMCRDVWRWQSQNPEGY</sequence>
<evidence type="ECO:0000256" key="10">
    <source>
        <dbReference type="RuleBase" id="RU366046"/>
    </source>
</evidence>
<comment type="cofactor">
    <cofactor evidence="2 10">
        <name>NAD(+)</name>
        <dbReference type="ChEBI" id="CHEBI:57540"/>
    </cofactor>
</comment>
<evidence type="ECO:0000313" key="12">
    <source>
        <dbReference type="EMBL" id="NGP76310.1"/>
    </source>
</evidence>
<evidence type="ECO:0000256" key="7">
    <source>
        <dbReference type="ARBA" id="ARBA00023027"/>
    </source>
</evidence>
<gene>
    <name evidence="12" type="primary">galE</name>
    <name evidence="12" type="ORF">G3570_06685</name>
</gene>
<evidence type="ECO:0000256" key="1">
    <source>
        <dbReference type="ARBA" id="ARBA00000083"/>
    </source>
</evidence>
<dbReference type="InterPro" id="IPR001509">
    <property type="entry name" value="Epimerase_deHydtase"/>
</dbReference>
<organism evidence="12 13">
    <name type="scientific">Halalkalibaculum roseum</name>
    <dbReference type="NCBI Taxonomy" id="2709311"/>
    <lineage>
        <taxon>Bacteria</taxon>
        <taxon>Pseudomonadati</taxon>
        <taxon>Balneolota</taxon>
        <taxon>Balneolia</taxon>
        <taxon>Balneolales</taxon>
        <taxon>Balneolaceae</taxon>
        <taxon>Halalkalibaculum</taxon>
    </lineage>
</organism>
<evidence type="ECO:0000256" key="4">
    <source>
        <dbReference type="ARBA" id="ARBA00007637"/>
    </source>
</evidence>
<dbReference type="GO" id="GO:0003978">
    <property type="term" value="F:UDP-glucose 4-epimerase activity"/>
    <property type="evidence" value="ECO:0007669"/>
    <property type="project" value="UniProtKB-UniRule"/>
</dbReference>
<dbReference type="PANTHER" id="PTHR43725">
    <property type="entry name" value="UDP-GLUCOSE 4-EPIMERASE"/>
    <property type="match status" value="1"/>
</dbReference>
<dbReference type="PANTHER" id="PTHR43725:SF47">
    <property type="entry name" value="UDP-GLUCOSE 4-EPIMERASE"/>
    <property type="match status" value="1"/>
</dbReference>
<proteinExistence type="inferred from homology"/>
<dbReference type="EMBL" id="JAALLT010000002">
    <property type="protein sequence ID" value="NGP76310.1"/>
    <property type="molecule type" value="Genomic_DNA"/>
</dbReference>
<evidence type="ECO:0000259" key="11">
    <source>
        <dbReference type="Pfam" id="PF01370"/>
    </source>
</evidence>
<keyword evidence="8" id="KW-0299">Galactose metabolism</keyword>
<comment type="similarity">
    <text evidence="4 10">Belongs to the NAD(P)-dependent epimerase/dehydratase family.</text>
</comment>
<keyword evidence="13" id="KW-1185">Reference proteome</keyword>
<evidence type="ECO:0000256" key="6">
    <source>
        <dbReference type="ARBA" id="ARBA00018569"/>
    </source>
</evidence>
<dbReference type="Proteomes" id="UP000473278">
    <property type="component" value="Unassembled WGS sequence"/>
</dbReference>
<protein>
    <recommendedName>
        <fullName evidence="6 10">UDP-glucose 4-epimerase</fullName>
        <ecNumber evidence="5 10">5.1.3.2</ecNumber>
    </recommendedName>
</protein>
<dbReference type="Gene3D" id="3.90.25.10">
    <property type="entry name" value="UDP-galactose 4-epimerase, domain 1"/>
    <property type="match status" value="1"/>
</dbReference>
<dbReference type="EC" id="5.1.3.2" evidence="5 10"/>
<dbReference type="SUPFAM" id="SSF51735">
    <property type="entry name" value="NAD(P)-binding Rossmann-fold domains"/>
    <property type="match status" value="1"/>
</dbReference>
<evidence type="ECO:0000256" key="9">
    <source>
        <dbReference type="ARBA" id="ARBA00023235"/>
    </source>
</evidence>
<comment type="catalytic activity">
    <reaction evidence="1 10">
        <text>UDP-alpha-D-glucose = UDP-alpha-D-galactose</text>
        <dbReference type="Rhea" id="RHEA:22168"/>
        <dbReference type="ChEBI" id="CHEBI:58885"/>
        <dbReference type="ChEBI" id="CHEBI:66914"/>
        <dbReference type="EC" id="5.1.3.2"/>
    </reaction>
</comment>
<dbReference type="RefSeq" id="WP_165140547.1">
    <property type="nucleotide sequence ID" value="NZ_JAALLT010000002.1"/>
</dbReference>
<feature type="domain" description="NAD-dependent epimerase/dehydratase" evidence="11">
    <location>
        <begin position="3"/>
        <end position="261"/>
    </location>
</feature>
<evidence type="ECO:0000256" key="8">
    <source>
        <dbReference type="ARBA" id="ARBA00023144"/>
    </source>
</evidence>
<accession>A0A6M1STQ9</accession>
<comment type="pathway">
    <text evidence="3 10">Carbohydrate metabolism; galactose metabolism.</text>
</comment>
<dbReference type="CDD" id="cd05247">
    <property type="entry name" value="UDP_G4E_1_SDR_e"/>
    <property type="match status" value="1"/>
</dbReference>
<dbReference type="NCBIfam" id="NF007956">
    <property type="entry name" value="PRK10675.1"/>
    <property type="match status" value="1"/>
</dbReference>
<evidence type="ECO:0000256" key="3">
    <source>
        <dbReference type="ARBA" id="ARBA00004947"/>
    </source>
</evidence>
<evidence type="ECO:0000256" key="5">
    <source>
        <dbReference type="ARBA" id="ARBA00013189"/>
    </source>
</evidence>
<dbReference type="InterPro" id="IPR005886">
    <property type="entry name" value="UDP_G4E"/>
</dbReference>
<dbReference type="AlphaFoldDB" id="A0A6M1STQ9"/>